<protein>
    <submittedName>
        <fullName evidence="1">Uncharacterized protein</fullName>
    </submittedName>
</protein>
<evidence type="ECO:0000313" key="1">
    <source>
        <dbReference type="EMBL" id="KAI3812371.1"/>
    </source>
</evidence>
<sequence length="292" mass="32161">MDPGFHHDQTLSFAPKRHAISFQSSATGTTTDMIMMGDYYRMNNNTAGMMVSGNSGMVNSGSSGYAKVGSSCASCLSDSVPGLKHDAGLAVEWSVEEQYKLEEGISIYTDEPNIMKYIKIAATLRDKTVRDVALRCRWMMSKRRKQDELKLGRKLKDKKDKLVELSSKPIISSHSTMNVAPFSVTMNNRIQSGGIPLEALTVSTRRLLEQNSQVLGQISANISALKLQDNVNLFSHAKNNITAILNDMRCISGPPLPVSLNTDLFNTILPTTSQSMAFGSSSRMHLKQEPDY</sequence>
<organism evidence="1 2">
    <name type="scientific">Smallanthus sonchifolius</name>
    <dbReference type="NCBI Taxonomy" id="185202"/>
    <lineage>
        <taxon>Eukaryota</taxon>
        <taxon>Viridiplantae</taxon>
        <taxon>Streptophyta</taxon>
        <taxon>Embryophyta</taxon>
        <taxon>Tracheophyta</taxon>
        <taxon>Spermatophyta</taxon>
        <taxon>Magnoliopsida</taxon>
        <taxon>eudicotyledons</taxon>
        <taxon>Gunneridae</taxon>
        <taxon>Pentapetalae</taxon>
        <taxon>asterids</taxon>
        <taxon>campanulids</taxon>
        <taxon>Asterales</taxon>
        <taxon>Asteraceae</taxon>
        <taxon>Asteroideae</taxon>
        <taxon>Heliantheae alliance</taxon>
        <taxon>Millerieae</taxon>
        <taxon>Smallanthus</taxon>
    </lineage>
</organism>
<name>A0ACB9IY39_9ASTR</name>
<dbReference type="Proteomes" id="UP001056120">
    <property type="component" value="Linkage Group LG06"/>
</dbReference>
<evidence type="ECO:0000313" key="2">
    <source>
        <dbReference type="Proteomes" id="UP001056120"/>
    </source>
</evidence>
<keyword evidence="2" id="KW-1185">Reference proteome</keyword>
<gene>
    <name evidence="1" type="ORF">L1987_17078</name>
</gene>
<accession>A0ACB9IY39</accession>
<dbReference type="EMBL" id="CM042023">
    <property type="protein sequence ID" value="KAI3812371.1"/>
    <property type="molecule type" value="Genomic_DNA"/>
</dbReference>
<comment type="caution">
    <text evidence="1">The sequence shown here is derived from an EMBL/GenBank/DDBJ whole genome shotgun (WGS) entry which is preliminary data.</text>
</comment>
<proteinExistence type="predicted"/>
<reference evidence="1 2" key="2">
    <citation type="journal article" date="2022" name="Mol. Ecol. Resour.">
        <title>The genomes of chicory, endive, great burdock and yacon provide insights into Asteraceae paleo-polyploidization history and plant inulin production.</title>
        <authorList>
            <person name="Fan W."/>
            <person name="Wang S."/>
            <person name="Wang H."/>
            <person name="Wang A."/>
            <person name="Jiang F."/>
            <person name="Liu H."/>
            <person name="Zhao H."/>
            <person name="Xu D."/>
            <person name="Zhang Y."/>
        </authorList>
    </citation>
    <scope>NUCLEOTIDE SEQUENCE [LARGE SCALE GENOMIC DNA]</scope>
    <source>
        <strain evidence="2">cv. Yunnan</strain>
        <tissue evidence="1">Leaves</tissue>
    </source>
</reference>
<reference evidence="2" key="1">
    <citation type="journal article" date="2022" name="Mol. Ecol. Resour.">
        <title>The genomes of chicory, endive, great burdock and yacon provide insights into Asteraceae palaeo-polyploidization history and plant inulin production.</title>
        <authorList>
            <person name="Fan W."/>
            <person name="Wang S."/>
            <person name="Wang H."/>
            <person name="Wang A."/>
            <person name="Jiang F."/>
            <person name="Liu H."/>
            <person name="Zhao H."/>
            <person name="Xu D."/>
            <person name="Zhang Y."/>
        </authorList>
    </citation>
    <scope>NUCLEOTIDE SEQUENCE [LARGE SCALE GENOMIC DNA]</scope>
    <source>
        <strain evidence="2">cv. Yunnan</strain>
    </source>
</reference>